<dbReference type="EMBL" id="MIPY01000021">
    <property type="protein sequence ID" value="OES29191.1"/>
    <property type="molecule type" value="Genomic_DNA"/>
</dbReference>
<protein>
    <submittedName>
        <fullName evidence="1">Uncharacterized protein</fullName>
    </submittedName>
</protein>
<keyword evidence="2" id="KW-1185">Reference proteome</keyword>
<comment type="caution">
    <text evidence="1">The sequence shown here is derived from an EMBL/GenBank/DDBJ whole genome shotgun (WGS) entry which is preliminary data.</text>
</comment>
<organism evidence="1 2">
    <name type="scientific">Alteromonas macleodii</name>
    <name type="common">Pseudoalteromonas macleodii</name>
    <dbReference type="NCBI Taxonomy" id="28108"/>
    <lineage>
        <taxon>Bacteria</taxon>
        <taxon>Pseudomonadati</taxon>
        <taxon>Pseudomonadota</taxon>
        <taxon>Gammaproteobacteria</taxon>
        <taxon>Alteromonadales</taxon>
        <taxon>Alteromonadaceae</taxon>
        <taxon>Alteromonas/Salinimonas group</taxon>
        <taxon>Alteromonas</taxon>
    </lineage>
</organism>
<dbReference type="Proteomes" id="UP000095392">
    <property type="component" value="Unassembled WGS sequence"/>
</dbReference>
<name>A0AB36FVH6_ALTMA</name>
<dbReference type="AlphaFoldDB" id="A0AB36FVH6"/>
<reference evidence="1 2" key="1">
    <citation type="submission" date="2016-09" db="EMBL/GenBank/DDBJ databases">
        <title>Draft Genome Sequence of four Alteromonas macleodii strains isolated from copper coupons and grown long-term at elevated copper levels.</title>
        <authorList>
            <person name="Cusick K."/>
            <person name="Dale J."/>
            <person name="Little B."/>
            <person name="Biffinger J."/>
        </authorList>
    </citation>
    <scope>NUCLEOTIDE SEQUENCE [LARGE SCALE GENOMIC DNA]</scope>
    <source>
        <strain evidence="1 2">KCP01</strain>
    </source>
</reference>
<proteinExistence type="predicted"/>
<gene>
    <name evidence="1" type="ORF">BFV95_3259</name>
</gene>
<sequence>MTNKLTAYEKGQSNTLALFNRKRSCKKYSDPILGLKKYSDPNF</sequence>
<accession>A0AB36FVH6</accession>
<evidence type="ECO:0000313" key="2">
    <source>
        <dbReference type="Proteomes" id="UP000095392"/>
    </source>
</evidence>
<evidence type="ECO:0000313" key="1">
    <source>
        <dbReference type="EMBL" id="OES29191.1"/>
    </source>
</evidence>